<dbReference type="Proteomes" id="UP001642464">
    <property type="component" value="Unassembled WGS sequence"/>
</dbReference>
<reference evidence="2 3" key="1">
    <citation type="submission" date="2024-02" db="EMBL/GenBank/DDBJ databases">
        <authorList>
            <person name="Chen Y."/>
            <person name="Shah S."/>
            <person name="Dougan E. K."/>
            <person name="Thang M."/>
            <person name="Chan C."/>
        </authorList>
    </citation>
    <scope>NUCLEOTIDE SEQUENCE [LARGE SCALE GENOMIC DNA]</scope>
</reference>
<sequence length="175" mass="17343">MMGTRRGVAAALAVTVVVLAQMVVDAVVCNQATFLDFIDNAGGRGRGSDDTCGGNCANCVAYGGIGYNLAFELTTNCCHEVSGQCVACLDDNTGNCNTTFASVLTCFGSLTPGTIAPTPAPVPGGGLEIPTDSPAETIITPAPSAAPSVGHGPDAVNVFLPVVLAAAGAVAALRV</sequence>
<feature type="signal peptide" evidence="1">
    <location>
        <begin position="1"/>
        <end position="26"/>
    </location>
</feature>
<evidence type="ECO:0000256" key="1">
    <source>
        <dbReference type="SAM" id="SignalP"/>
    </source>
</evidence>
<protein>
    <submittedName>
        <fullName evidence="2">Uncharacterized protein</fullName>
    </submittedName>
</protein>
<name>A0ABP0LGK3_9DINO</name>
<comment type="caution">
    <text evidence="2">The sequence shown here is derived from an EMBL/GenBank/DDBJ whole genome shotgun (WGS) entry which is preliminary data.</text>
</comment>
<proteinExistence type="predicted"/>
<evidence type="ECO:0000313" key="2">
    <source>
        <dbReference type="EMBL" id="CAK9038306.1"/>
    </source>
</evidence>
<accession>A0ABP0LGK3</accession>
<keyword evidence="1" id="KW-0732">Signal</keyword>
<keyword evidence="3" id="KW-1185">Reference proteome</keyword>
<gene>
    <name evidence="2" type="ORF">SCF082_LOCUS22552</name>
</gene>
<evidence type="ECO:0000313" key="3">
    <source>
        <dbReference type="Proteomes" id="UP001642464"/>
    </source>
</evidence>
<feature type="chain" id="PRO_5045508911" evidence="1">
    <location>
        <begin position="27"/>
        <end position="175"/>
    </location>
</feature>
<organism evidence="2 3">
    <name type="scientific">Durusdinium trenchii</name>
    <dbReference type="NCBI Taxonomy" id="1381693"/>
    <lineage>
        <taxon>Eukaryota</taxon>
        <taxon>Sar</taxon>
        <taxon>Alveolata</taxon>
        <taxon>Dinophyceae</taxon>
        <taxon>Suessiales</taxon>
        <taxon>Symbiodiniaceae</taxon>
        <taxon>Durusdinium</taxon>
    </lineage>
</organism>
<dbReference type="EMBL" id="CAXAMM010016210">
    <property type="protein sequence ID" value="CAK9038306.1"/>
    <property type="molecule type" value="Genomic_DNA"/>
</dbReference>